<accession>A0A0L0NZ18</accession>
<dbReference type="GO" id="GO:0031515">
    <property type="term" value="C:tRNA (m1A) methyltransferase complex"/>
    <property type="evidence" value="ECO:0007669"/>
    <property type="project" value="InterPro"/>
</dbReference>
<feature type="chain" id="PRO_5005545307" description="tRNA (adenine(58)-N(1))-methyltransferase non-catalytic subunit TRM6" evidence="8">
    <location>
        <begin position="18"/>
        <end position="514"/>
    </location>
</feature>
<dbReference type="PANTHER" id="PTHR12945">
    <property type="entry name" value="TRANSLATION INITIATION FACTOR EIF3-RELATED"/>
    <property type="match status" value="1"/>
</dbReference>
<dbReference type="VEuPathDB" id="FungiDB:CJI96_0004149"/>
<comment type="caution">
    <text evidence="9">The sequence shown here is derived from an EMBL/GenBank/DDBJ whole genome shotgun (WGS) entry which is preliminary data.</text>
</comment>
<comment type="similarity">
    <text evidence="2">Belongs to the TRM6/GCD10 family.</text>
</comment>
<dbReference type="VEuPathDB" id="FungiDB:CJJ09_003991"/>
<dbReference type="Proteomes" id="UP000037122">
    <property type="component" value="Unassembled WGS sequence"/>
</dbReference>
<protein>
    <recommendedName>
        <fullName evidence="3">tRNA (adenine(58)-N(1))-methyltransferase non-catalytic subunit TRM6</fullName>
    </recommendedName>
    <alternativeName>
        <fullName evidence="6">tRNA(m1A58)-methyltransferase subunit TRM6</fullName>
    </alternativeName>
</protein>
<evidence type="ECO:0000313" key="10">
    <source>
        <dbReference type="Proteomes" id="UP000037122"/>
    </source>
</evidence>
<keyword evidence="8" id="KW-0732">Signal</keyword>
<evidence type="ECO:0000256" key="6">
    <source>
        <dbReference type="ARBA" id="ARBA00032319"/>
    </source>
</evidence>
<sequence>MEFLQILFFLRWPRCAAKNWHRSSTKETYGNHLLTSKVPGTMKSRTTISAGQHVLIRLPSEGLRIVLLREDGTVSLGKFGAFKVSSILGHPLGTTFEINEDQIASPIKSLTSVEDKVEVENEQDEETEKEALIKYFEKSAESNQDIINVGLKIQKLDNKQIDELKKLGASSEIGQKIIEQIIAGHAAFDKKTVFSQQKYLRRKQMKFLRRFQVEYLGSSQLLQYFIEKDMQKVLDMSEETLGLLLSYANVRPGGRYLVLDDTSGVIIYAMMERMQGKGQIMLVHENEHPNLAALRYSDYPEELQEQMITPISWLQFIEPEDEKIVWEELSQQEIDELKPNKKLQYHRRLKKAKEINDALDSVIRGNFDALISCTTLSIPSFLPHVIERVGGSRPLVFYSTFKELLLEAQHELTKDKRVLAPSIFETRARIYQTIQGRLHPLMTSRGYGGYVLWATRVIPAGGHIQAVGKGSRKKAKSEAPKSDEEMKEKRQETPLFVATESSDRDVKDVPMEQT</sequence>
<dbReference type="VEuPathDB" id="FungiDB:QG37_03546"/>
<evidence type="ECO:0000256" key="5">
    <source>
        <dbReference type="ARBA" id="ARBA00023242"/>
    </source>
</evidence>
<dbReference type="EMBL" id="LGST01000023">
    <property type="protein sequence ID" value="KND99411.1"/>
    <property type="molecule type" value="Genomic_DNA"/>
</dbReference>
<comment type="subcellular location">
    <subcellularLocation>
        <location evidence="1">Nucleus</location>
    </subcellularLocation>
</comment>
<dbReference type="PANTHER" id="PTHR12945:SF0">
    <property type="entry name" value="TRNA (ADENINE(58)-N(1))-METHYLTRANSFERASE NON-CATALYTIC SUBUNIT TRM6"/>
    <property type="match status" value="1"/>
</dbReference>
<feature type="signal peptide" evidence="8">
    <location>
        <begin position="1"/>
        <end position="17"/>
    </location>
</feature>
<dbReference type="VEuPathDB" id="FungiDB:CJJ07_003337"/>
<proteinExistence type="inferred from homology"/>
<dbReference type="PIRSF" id="PIRSF038170">
    <property type="entry name" value="tRNA_m1A_mtfrase"/>
    <property type="match status" value="1"/>
</dbReference>
<dbReference type="AlphaFoldDB" id="A0A0L0NZ18"/>
<feature type="region of interest" description="Disordered" evidence="7">
    <location>
        <begin position="468"/>
        <end position="514"/>
    </location>
</feature>
<evidence type="ECO:0000256" key="2">
    <source>
        <dbReference type="ARBA" id="ARBA00008320"/>
    </source>
</evidence>
<evidence type="ECO:0000256" key="8">
    <source>
        <dbReference type="SAM" id="SignalP"/>
    </source>
</evidence>
<dbReference type="GO" id="GO:0005634">
    <property type="term" value="C:nucleus"/>
    <property type="evidence" value="ECO:0007669"/>
    <property type="project" value="UniProtKB-SubCell"/>
</dbReference>
<gene>
    <name evidence="9" type="ORF">QG37_03546</name>
</gene>
<evidence type="ECO:0000256" key="7">
    <source>
        <dbReference type="SAM" id="MobiDB-lite"/>
    </source>
</evidence>
<organism evidence="9 10">
    <name type="scientific">Candidozyma auris</name>
    <name type="common">Yeast</name>
    <name type="synonym">Candida auris</name>
    <dbReference type="NCBI Taxonomy" id="498019"/>
    <lineage>
        <taxon>Eukaryota</taxon>
        <taxon>Fungi</taxon>
        <taxon>Dikarya</taxon>
        <taxon>Ascomycota</taxon>
        <taxon>Saccharomycotina</taxon>
        <taxon>Pichiomycetes</taxon>
        <taxon>Metschnikowiaceae</taxon>
        <taxon>Candidozyma</taxon>
    </lineage>
</organism>
<dbReference type="Gene3D" id="3.10.330.20">
    <property type="match status" value="1"/>
</dbReference>
<dbReference type="InterPro" id="IPR017423">
    <property type="entry name" value="TRM6"/>
</dbReference>
<reference evidence="10" key="1">
    <citation type="journal article" date="2015" name="BMC Genomics">
        <title>Draft genome of a commonly misdiagnosed multidrug resistant pathogen Candida auris.</title>
        <authorList>
            <person name="Chatterjee S."/>
            <person name="Alampalli S.V."/>
            <person name="Nageshan R.K."/>
            <person name="Chettiar S.T."/>
            <person name="Joshi S."/>
            <person name="Tatu U.S."/>
        </authorList>
    </citation>
    <scope>NUCLEOTIDE SEQUENCE [LARGE SCALE GENOMIC DNA]</scope>
    <source>
        <strain evidence="10">6684</strain>
    </source>
</reference>
<evidence type="ECO:0000256" key="3">
    <source>
        <dbReference type="ARBA" id="ARBA00021704"/>
    </source>
</evidence>
<dbReference type="VEuPathDB" id="FungiDB:B9J08_005364"/>
<name>A0A0L0NZ18_CANAR</name>
<dbReference type="GO" id="GO:0030488">
    <property type="term" value="P:tRNA methylation"/>
    <property type="evidence" value="ECO:0007669"/>
    <property type="project" value="InterPro"/>
</dbReference>
<keyword evidence="4" id="KW-0819">tRNA processing</keyword>
<feature type="compositionally biased region" description="Basic and acidic residues" evidence="7">
    <location>
        <begin position="501"/>
        <end position="514"/>
    </location>
</feature>
<evidence type="ECO:0000256" key="1">
    <source>
        <dbReference type="ARBA" id="ARBA00004123"/>
    </source>
</evidence>
<keyword evidence="5" id="KW-0539">Nucleus</keyword>
<dbReference type="VEuPathDB" id="FungiDB:CJI97_005447"/>
<evidence type="ECO:0000313" key="9">
    <source>
        <dbReference type="EMBL" id="KND99411.1"/>
    </source>
</evidence>
<feature type="compositionally biased region" description="Basic and acidic residues" evidence="7">
    <location>
        <begin position="476"/>
        <end position="492"/>
    </location>
</feature>
<evidence type="ECO:0000256" key="4">
    <source>
        <dbReference type="ARBA" id="ARBA00022694"/>
    </source>
</evidence>
<dbReference type="Pfam" id="PF04189">
    <property type="entry name" value="Gcd10p"/>
    <property type="match status" value="1"/>
</dbReference>